<dbReference type="GO" id="GO:0046920">
    <property type="term" value="F:alpha-(1-&gt;3)-fucosyltransferase activity"/>
    <property type="evidence" value="ECO:0007669"/>
    <property type="project" value="TreeGrafter"/>
</dbReference>
<evidence type="ECO:0000313" key="17">
    <source>
        <dbReference type="RefSeq" id="XP_031568907.1"/>
    </source>
</evidence>
<dbReference type="AlphaFoldDB" id="A0A6P8IPV6"/>
<dbReference type="Pfam" id="PF00852">
    <property type="entry name" value="Glyco_transf_10"/>
    <property type="match status" value="1"/>
</dbReference>
<evidence type="ECO:0000256" key="8">
    <source>
        <dbReference type="ARBA" id="ARBA00023136"/>
    </source>
</evidence>
<dbReference type="PANTHER" id="PTHR11929">
    <property type="entry name" value="ALPHA- 1,3 -FUCOSYLTRANSFERASE"/>
    <property type="match status" value="1"/>
</dbReference>
<keyword evidence="3 11" id="KW-0328">Glycosyltransferase</keyword>
<dbReference type="RefSeq" id="XP_031568907.1">
    <property type="nucleotide sequence ID" value="XM_031713047.1"/>
</dbReference>
<sequence>MKTIKFTEAIVVLFVLILGIFSLARGEKDSDTAATSCSKDPQTGQCSTDKESYHHKDDKNSIAENKAKYLSDNIDPSPLIPRGKKPIMIWWTDHIFPHTKAQANHEIYCKKGGCITSIDKKLKDDPATRMMIFYGTDLRADEMPLPRNPWDEWAVFHEESPKNNWMLTFEDALRMFNHTATFRRESDYPVSSQSIRDLKDWTNPPLPLKTKNRLQKEKGLAAVVYVQRDCYTPSDRERYMAELMKHIKIDSYGPCLNNKKMPEEIDGFHKLQSPKFYEFLAQYKFHIAFENAICNDYMTEKLFRPLEVGSVPIYMGSPVARDWMPNHKSAVFVDNFESPKDLADYIKYLDANDEEYEKYLDYKKPGQINNEYLLNAIENRPWRVLGDWDKINFGHRMYADWECYLCDRMIERQEALRAHKLNPDKIPPPPPKFANKDHLECPEPVVSLEMENPANKSVIYWQGFREARAFRKMLEAGETDTRTFTSKYLRENTDKYFWKKTDNH</sequence>
<dbReference type="InterPro" id="IPR031481">
    <property type="entry name" value="Glyco_tran_10_N"/>
</dbReference>
<keyword evidence="5 11" id="KW-0812">Transmembrane</keyword>
<keyword evidence="4 11" id="KW-0808">Transferase</keyword>
<keyword evidence="11" id="KW-0333">Golgi apparatus</keyword>
<gene>
    <name evidence="17" type="primary">LOC116303492</name>
</gene>
<feature type="region of interest" description="Disordered" evidence="12">
    <location>
        <begin position="31"/>
        <end position="58"/>
    </location>
</feature>
<keyword evidence="9" id="KW-0325">Glycoprotein</keyword>
<keyword evidence="7" id="KW-1133">Transmembrane helix</keyword>
<protein>
    <recommendedName>
        <fullName evidence="11">Fucosyltransferase</fullName>
        <ecNumber evidence="11">2.4.1.-</ecNumber>
    </recommendedName>
</protein>
<proteinExistence type="inferred from homology"/>
<dbReference type="FunCoup" id="A0A6P8IPV6">
    <property type="interactions" value="1435"/>
</dbReference>
<accession>A0A6P8IPV6</accession>
<evidence type="ECO:0000256" key="10">
    <source>
        <dbReference type="ARBA" id="ARBA00060399"/>
    </source>
</evidence>
<evidence type="ECO:0000256" key="7">
    <source>
        <dbReference type="ARBA" id="ARBA00022989"/>
    </source>
</evidence>
<dbReference type="Proteomes" id="UP000515163">
    <property type="component" value="Unplaced"/>
</dbReference>
<comment type="similarity">
    <text evidence="2 11">Belongs to the glycosyltransferase 10 family.</text>
</comment>
<dbReference type="PANTHER" id="PTHR11929:SF194">
    <property type="entry name" value="ALPHA-(1,3)-FUCOSYLTRANSFERASE 10"/>
    <property type="match status" value="1"/>
</dbReference>
<evidence type="ECO:0000256" key="13">
    <source>
        <dbReference type="SAM" id="SignalP"/>
    </source>
</evidence>
<keyword evidence="16" id="KW-1185">Reference proteome</keyword>
<name>A0A6P8IPV6_ACTTE</name>
<evidence type="ECO:0000256" key="9">
    <source>
        <dbReference type="ARBA" id="ARBA00023180"/>
    </source>
</evidence>
<evidence type="ECO:0000256" key="12">
    <source>
        <dbReference type="SAM" id="MobiDB-lite"/>
    </source>
</evidence>
<dbReference type="GO" id="GO:0032580">
    <property type="term" value="C:Golgi cisterna membrane"/>
    <property type="evidence" value="ECO:0007669"/>
    <property type="project" value="UniProtKB-SubCell"/>
</dbReference>
<dbReference type="InterPro" id="IPR001503">
    <property type="entry name" value="Glyco_trans_10"/>
</dbReference>
<dbReference type="InterPro" id="IPR055270">
    <property type="entry name" value="Glyco_tran_10_C"/>
</dbReference>
<feature type="compositionally biased region" description="Basic and acidic residues" evidence="12">
    <location>
        <begin position="48"/>
        <end position="58"/>
    </location>
</feature>
<dbReference type="GeneID" id="116303492"/>
<evidence type="ECO:0000256" key="3">
    <source>
        <dbReference type="ARBA" id="ARBA00022676"/>
    </source>
</evidence>
<feature type="domain" description="Fucosyltransferase C-terminal" evidence="14">
    <location>
        <begin position="222"/>
        <end position="371"/>
    </location>
</feature>
<feature type="signal peptide" evidence="13">
    <location>
        <begin position="1"/>
        <end position="26"/>
    </location>
</feature>
<evidence type="ECO:0000259" key="15">
    <source>
        <dbReference type="Pfam" id="PF17039"/>
    </source>
</evidence>
<organism evidence="16 17">
    <name type="scientific">Actinia tenebrosa</name>
    <name type="common">Australian red waratah sea anemone</name>
    <dbReference type="NCBI Taxonomy" id="6105"/>
    <lineage>
        <taxon>Eukaryota</taxon>
        <taxon>Metazoa</taxon>
        <taxon>Cnidaria</taxon>
        <taxon>Anthozoa</taxon>
        <taxon>Hexacorallia</taxon>
        <taxon>Actiniaria</taxon>
        <taxon>Actiniidae</taxon>
        <taxon>Actinia</taxon>
    </lineage>
</organism>
<evidence type="ECO:0000256" key="6">
    <source>
        <dbReference type="ARBA" id="ARBA00022968"/>
    </source>
</evidence>
<evidence type="ECO:0000259" key="14">
    <source>
        <dbReference type="Pfam" id="PF00852"/>
    </source>
</evidence>
<comment type="pathway">
    <text evidence="1">Protein modification; protein glycosylation.</text>
</comment>
<evidence type="ECO:0000256" key="1">
    <source>
        <dbReference type="ARBA" id="ARBA00004922"/>
    </source>
</evidence>
<keyword evidence="8" id="KW-0472">Membrane</keyword>
<dbReference type="OrthoDB" id="9993460at2759"/>
<dbReference type="FunFam" id="3.40.50.11660:FF:000002">
    <property type="entry name" value="Alpha-(1,3)-fucosyltransferase"/>
    <property type="match status" value="1"/>
</dbReference>
<evidence type="ECO:0000256" key="4">
    <source>
        <dbReference type="ARBA" id="ARBA00022679"/>
    </source>
</evidence>
<keyword evidence="6" id="KW-0735">Signal-anchor</keyword>
<evidence type="ECO:0000256" key="5">
    <source>
        <dbReference type="ARBA" id="ARBA00022692"/>
    </source>
</evidence>
<evidence type="ECO:0000256" key="11">
    <source>
        <dbReference type="RuleBase" id="RU003832"/>
    </source>
</evidence>
<dbReference type="KEGG" id="aten:116303492"/>
<feature type="domain" description="Fucosyltransferase N-terminal" evidence="15">
    <location>
        <begin position="84"/>
        <end position="189"/>
    </location>
</feature>
<dbReference type="Gene3D" id="3.40.50.11660">
    <property type="entry name" value="Glycosyl transferase family 10, C-terminal domain"/>
    <property type="match status" value="1"/>
</dbReference>
<feature type="compositionally biased region" description="Polar residues" evidence="12">
    <location>
        <begin position="32"/>
        <end position="47"/>
    </location>
</feature>
<reference evidence="17" key="1">
    <citation type="submission" date="2025-08" db="UniProtKB">
        <authorList>
            <consortium name="RefSeq"/>
        </authorList>
    </citation>
    <scope>IDENTIFICATION</scope>
    <source>
        <tissue evidence="17">Tentacle</tissue>
    </source>
</reference>
<evidence type="ECO:0000313" key="16">
    <source>
        <dbReference type="Proteomes" id="UP000515163"/>
    </source>
</evidence>
<evidence type="ECO:0000256" key="2">
    <source>
        <dbReference type="ARBA" id="ARBA00008919"/>
    </source>
</evidence>
<feature type="chain" id="PRO_5028444984" description="Fucosyltransferase" evidence="13">
    <location>
        <begin position="27"/>
        <end position="504"/>
    </location>
</feature>
<dbReference type="EC" id="2.4.1.-" evidence="11"/>
<dbReference type="Pfam" id="PF17039">
    <property type="entry name" value="Glyco_tran_10_N"/>
    <property type="match status" value="1"/>
</dbReference>
<dbReference type="UniPathway" id="UPA00378"/>
<dbReference type="InterPro" id="IPR038577">
    <property type="entry name" value="GT10-like_C_sf"/>
</dbReference>
<dbReference type="InParanoid" id="A0A6P8IPV6"/>
<dbReference type="SUPFAM" id="SSF53756">
    <property type="entry name" value="UDP-Glycosyltransferase/glycogen phosphorylase"/>
    <property type="match status" value="1"/>
</dbReference>
<comment type="subcellular location">
    <subcellularLocation>
        <location evidence="10">Endomembrane system</location>
        <topology evidence="10">Single-pass type II membrane protein</topology>
    </subcellularLocation>
    <subcellularLocation>
        <location evidence="11">Golgi apparatus</location>
        <location evidence="11">Golgi stack membrane</location>
        <topology evidence="11">Single-pass type II membrane protein</topology>
    </subcellularLocation>
</comment>
<keyword evidence="13" id="KW-0732">Signal</keyword>